<dbReference type="InterPro" id="IPR003593">
    <property type="entry name" value="AAA+_ATPase"/>
</dbReference>
<feature type="transmembrane region" description="Helical" evidence="7">
    <location>
        <begin position="29"/>
        <end position="51"/>
    </location>
</feature>
<dbReference type="InterPro" id="IPR017871">
    <property type="entry name" value="ABC_transporter-like_CS"/>
</dbReference>
<name>A0ABR7HGE8_9FIRM</name>
<dbReference type="RefSeq" id="WP_187024718.1">
    <property type="nucleotide sequence ID" value="NZ_JACOPB010000030.1"/>
</dbReference>
<dbReference type="SUPFAM" id="SSF52540">
    <property type="entry name" value="P-loop containing nucleoside triphosphate hydrolases"/>
    <property type="match status" value="1"/>
</dbReference>
<comment type="caution">
    <text evidence="10">The sequence shown here is derived from an EMBL/GenBank/DDBJ whole genome shotgun (WGS) entry which is preliminary data.</text>
</comment>
<feature type="transmembrane region" description="Helical" evidence="7">
    <location>
        <begin position="173"/>
        <end position="190"/>
    </location>
</feature>
<dbReference type="PROSITE" id="PS50893">
    <property type="entry name" value="ABC_TRANSPORTER_2"/>
    <property type="match status" value="1"/>
</dbReference>
<dbReference type="PROSITE" id="PS50929">
    <property type="entry name" value="ABC_TM1F"/>
    <property type="match status" value="1"/>
</dbReference>
<dbReference type="Proteomes" id="UP000634672">
    <property type="component" value="Unassembled WGS sequence"/>
</dbReference>
<gene>
    <name evidence="10" type="ORF">H8S75_30650</name>
</gene>
<keyword evidence="5 7" id="KW-1133">Transmembrane helix</keyword>
<dbReference type="InterPro" id="IPR027417">
    <property type="entry name" value="P-loop_NTPase"/>
</dbReference>
<evidence type="ECO:0000256" key="3">
    <source>
        <dbReference type="ARBA" id="ARBA00022741"/>
    </source>
</evidence>
<evidence type="ECO:0000313" key="10">
    <source>
        <dbReference type="EMBL" id="MBC5712273.1"/>
    </source>
</evidence>
<evidence type="ECO:0000313" key="11">
    <source>
        <dbReference type="Proteomes" id="UP000634672"/>
    </source>
</evidence>
<accession>A0ABR7HGE8</accession>
<keyword evidence="2 7" id="KW-0812">Transmembrane</keyword>
<evidence type="ECO:0000259" key="8">
    <source>
        <dbReference type="PROSITE" id="PS50893"/>
    </source>
</evidence>
<dbReference type="InterPro" id="IPR036640">
    <property type="entry name" value="ABC1_TM_sf"/>
</dbReference>
<evidence type="ECO:0000256" key="1">
    <source>
        <dbReference type="ARBA" id="ARBA00004651"/>
    </source>
</evidence>
<feature type="domain" description="ABC transmembrane type-1" evidence="9">
    <location>
        <begin position="32"/>
        <end position="314"/>
    </location>
</feature>
<dbReference type="Pfam" id="PF00005">
    <property type="entry name" value="ABC_tran"/>
    <property type="match status" value="1"/>
</dbReference>
<keyword evidence="11" id="KW-1185">Reference proteome</keyword>
<comment type="subcellular location">
    <subcellularLocation>
        <location evidence="1">Cell membrane</location>
        <topology evidence="1">Multi-pass membrane protein</topology>
    </subcellularLocation>
</comment>
<keyword evidence="3" id="KW-0547">Nucleotide-binding</keyword>
<dbReference type="PANTHER" id="PTHR43394">
    <property type="entry name" value="ATP-DEPENDENT PERMEASE MDL1, MITOCHONDRIAL"/>
    <property type="match status" value="1"/>
</dbReference>
<dbReference type="SMART" id="SM00382">
    <property type="entry name" value="AAA"/>
    <property type="match status" value="1"/>
</dbReference>
<feature type="transmembrane region" description="Helical" evidence="7">
    <location>
        <begin position="248"/>
        <end position="267"/>
    </location>
</feature>
<evidence type="ECO:0000256" key="7">
    <source>
        <dbReference type="SAM" id="Phobius"/>
    </source>
</evidence>
<sequence>MAKYIGYKKPRNTKRTLLRLISYMGRHKFSMFVVGLLVIVSSLASVFGTYMLKPIINQYIIPKDIPGLVKALLFMGILYAVGASATLGYNRLMVKTSQKIVKEIRKDLFNHTQTLPLAYFDAHTHGELMSHFTNDVDTIAEALNNSFTLLIQSFITTVGTMVMIVILSFRLSLIVLGCMALMFLFIRFNGKRSRKYFMEQQKYLGEINGFIEEMVAGQKVEKVFNHEKKDFEEFCRRNERLRQASTNAMAYSGLMVPVVVSISYLNYAVSACVGGLFALAGLMDIGSLASYLVYVRQSAMPINQCTQQVNFILAALSGAERIFEMMDEEPEVDEGTVTLCRVEEKPDGSLFECSRKSGLWAWKMPDEEGRDNTLIPLTGDVRFEHVVFGYNYKKKILDDISLFAKPGQKIAFVGSTGAGKTTIINLINRFYEISGGVITYDGIDITKIRKADLRRSLGFVLQDTHLFTGTIEENIRYGNLEAAEEDVINAAKIANAHSFIRRLPEGYQTVLESDGANLSQGQRQLLAIARAAVASPPVLVLDEATSSIDTRTEHLIEKGMDALMEDRTVFVIAHRLSTVRNSKAIMVLEHGQIMERGSHEELLEQGGRYYRLYTGQFELE</sequence>
<dbReference type="CDD" id="cd03254">
    <property type="entry name" value="ABCC_Glucan_exporter_like"/>
    <property type="match status" value="1"/>
</dbReference>
<keyword evidence="6 7" id="KW-0472">Membrane</keyword>
<feature type="transmembrane region" description="Helical" evidence="7">
    <location>
        <begin position="71"/>
        <end position="89"/>
    </location>
</feature>
<evidence type="ECO:0000256" key="4">
    <source>
        <dbReference type="ARBA" id="ARBA00022840"/>
    </source>
</evidence>
<dbReference type="GO" id="GO:0005524">
    <property type="term" value="F:ATP binding"/>
    <property type="evidence" value="ECO:0007669"/>
    <property type="project" value="UniProtKB-KW"/>
</dbReference>
<dbReference type="SUPFAM" id="SSF90123">
    <property type="entry name" value="ABC transporter transmembrane region"/>
    <property type="match status" value="1"/>
</dbReference>
<dbReference type="InterPro" id="IPR011527">
    <property type="entry name" value="ABC1_TM_dom"/>
</dbReference>
<proteinExistence type="predicted"/>
<evidence type="ECO:0000256" key="5">
    <source>
        <dbReference type="ARBA" id="ARBA00022989"/>
    </source>
</evidence>
<feature type="transmembrane region" description="Helical" evidence="7">
    <location>
        <begin position="273"/>
        <end position="294"/>
    </location>
</feature>
<feature type="domain" description="ABC transporter" evidence="8">
    <location>
        <begin position="381"/>
        <end position="615"/>
    </location>
</feature>
<dbReference type="PANTHER" id="PTHR43394:SF1">
    <property type="entry name" value="ATP-BINDING CASSETTE SUB-FAMILY B MEMBER 10, MITOCHONDRIAL"/>
    <property type="match status" value="1"/>
</dbReference>
<dbReference type="InterPro" id="IPR039421">
    <property type="entry name" value="Type_1_exporter"/>
</dbReference>
<dbReference type="InterPro" id="IPR003439">
    <property type="entry name" value="ABC_transporter-like_ATP-bd"/>
</dbReference>
<evidence type="ECO:0000259" key="9">
    <source>
        <dbReference type="PROSITE" id="PS50929"/>
    </source>
</evidence>
<dbReference type="PROSITE" id="PS00211">
    <property type="entry name" value="ABC_TRANSPORTER_1"/>
    <property type="match status" value="1"/>
</dbReference>
<dbReference type="EMBL" id="JACOPB010000030">
    <property type="protein sequence ID" value="MBC5712273.1"/>
    <property type="molecule type" value="Genomic_DNA"/>
</dbReference>
<keyword evidence="4 10" id="KW-0067">ATP-binding</keyword>
<organism evidence="10 11">
    <name type="scientific">Hungatella hominis</name>
    <dbReference type="NCBI Taxonomy" id="2763050"/>
    <lineage>
        <taxon>Bacteria</taxon>
        <taxon>Bacillati</taxon>
        <taxon>Bacillota</taxon>
        <taxon>Clostridia</taxon>
        <taxon>Lachnospirales</taxon>
        <taxon>Lachnospiraceae</taxon>
        <taxon>Hungatella</taxon>
    </lineage>
</organism>
<dbReference type="Pfam" id="PF00664">
    <property type="entry name" value="ABC_membrane"/>
    <property type="match status" value="1"/>
</dbReference>
<evidence type="ECO:0000256" key="2">
    <source>
        <dbReference type="ARBA" id="ARBA00022692"/>
    </source>
</evidence>
<dbReference type="Gene3D" id="3.40.50.300">
    <property type="entry name" value="P-loop containing nucleotide triphosphate hydrolases"/>
    <property type="match status" value="1"/>
</dbReference>
<dbReference type="CDD" id="cd18547">
    <property type="entry name" value="ABC_6TM_Tm288_like"/>
    <property type="match status" value="1"/>
</dbReference>
<evidence type="ECO:0000256" key="6">
    <source>
        <dbReference type="ARBA" id="ARBA00023136"/>
    </source>
</evidence>
<reference evidence="10 11" key="1">
    <citation type="submission" date="2020-08" db="EMBL/GenBank/DDBJ databases">
        <title>Genome public.</title>
        <authorList>
            <person name="Liu C."/>
            <person name="Sun Q."/>
        </authorList>
    </citation>
    <scope>NUCLEOTIDE SEQUENCE [LARGE SCALE GENOMIC DNA]</scope>
    <source>
        <strain evidence="10 11">NSJ-66</strain>
    </source>
</reference>
<dbReference type="Gene3D" id="1.20.1560.10">
    <property type="entry name" value="ABC transporter type 1, transmembrane domain"/>
    <property type="match status" value="1"/>
</dbReference>
<feature type="transmembrane region" description="Helical" evidence="7">
    <location>
        <begin position="147"/>
        <end position="167"/>
    </location>
</feature>
<protein>
    <submittedName>
        <fullName evidence="10">ABC transporter ATP-binding protein</fullName>
    </submittedName>
</protein>